<dbReference type="InterPro" id="IPR036689">
    <property type="entry name" value="ESAT-6-like_sf"/>
</dbReference>
<dbReference type="SUPFAM" id="SSF140453">
    <property type="entry name" value="EsxAB dimer-like"/>
    <property type="match status" value="1"/>
</dbReference>
<feature type="compositionally biased region" description="Low complexity" evidence="1">
    <location>
        <begin position="829"/>
        <end position="839"/>
    </location>
</feature>
<feature type="compositionally biased region" description="Low complexity" evidence="1">
    <location>
        <begin position="910"/>
        <end position="922"/>
    </location>
</feature>
<dbReference type="EMBL" id="LBDA02000039">
    <property type="protein sequence ID" value="OIK26140.1"/>
    <property type="molecule type" value="Genomic_DNA"/>
</dbReference>
<evidence type="ECO:0000313" key="3">
    <source>
        <dbReference type="Proteomes" id="UP000034838"/>
    </source>
</evidence>
<dbReference type="Proteomes" id="UP000034838">
    <property type="component" value="Unassembled WGS sequence"/>
</dbReference>
<feature type="compositionally biased region" description="Gly residues" evidence="1">
    <location>
        <begin position="494"/>
        <end position="504"/>
    </location>
</feature>
<feature type="compositionally biased region" description="Acidic residues" evidence="1">
    <location>
        <begin position="967"/>
        <end position="977"/>
    </location>
</feature>
<protein>
    <recommendedName>
        <fullName evidence="4">WXG100 family type VII secretion target</fullName>
    </recommendedName>
</protein>
<feature type="region of interest" description="Disordered" evidence="1">
    <location>
        <begin position="894"/>
        <end position="1007"/>
    </location>
</feature>
<comment type="caution">
    <text evidence="2">The sequence shown here is derived from an EMBL/GenBank/DDBJ whole genome shotgun (WGS) entry which is preliminary data.</text>
</comment>
<organism evidence="2 3">
    <name type="scientific">Streptomyces malaysiense</name>
    <dbReference type="NCBI Taxonomy" id="1428626"/>
    <lineage>
        <taxon>Bacteria</taxon>
        <taxon>Bacillati</taxon>
        <taxon>Actinomycetota</taxon>
        <taxon>Actinomycetes</taxon>
        <taxon>Kitasatosporales</taxon>
        <taxon>Streptomycetaceae</taxon>
        <taxon>Streptomyces</taxon>
    </lineage>
</organism>
<feature type="compositionally biased region" description="Polar residues" evidence="1">
    <location>
        <begin position="284"/>
        <end position="294"/>
    </location>
</feature>
<feature type="region of interest" description="Disordered" evidence="1">
    <location>
        <begin position="606"/>
        <end position="766"/>
    </location>
</feature>
<feature type="compositionally biased region" description="Low complexity" evidence="1">
    <location>
        <begin position="695"/>
        <end position="737"/>
    </location>
</feature>
<feature type="compositionally biased region" description="Gly residues" evidence="1">
    <location>
        <begin position="576"/>
        <end position="589"/>
    </location>
</feature>
<accession>A0A1J4Q0Q4</accession>
<keyword evidence="3" id="KW-1185">Reference proteome</keyword>
<name>A0A1J4Q0Q4_9ACTN</name>
<feature type="compositionally biased region" description="Gly residues" evidence="1">
    <location>
        <begin position="384"/>
        <end position="397"/>
    </location>
</feature>
<feature type="region of interest" description="Disordered" evidence="1">
    <location>
        <begin position="213"/>
        <end position="590"/>
    </location>
</feature>
<sequence length="1007" mass="99454">MASPDYNTGGFSDSGDGIFADPGNDPGSIDDYNSWDWKQIMAAINGMSAGTGSEANQERAKGISDPRSLMDAAGHFLDAQVVLTGIAKSLADQANALAGENGPWKGAAADAFCDMINTFSRQVKATADVLSGGEAGNSVPQQLADNSVNLHNAQVKIADIDTWYANQAVKMGVRPMDNGLIPIHEKPQLVEWMTRDMRGVLKSLAGEYQVTIDSVHTPPPVTSPTNGPDVPDNVPDVSDPNLTDPSLPGVNAPDPRAFSAPDTSGLPNPDMPGLDPMIAPATPSPYSGGTSVDGNATGPDGLPDGAFGNDTLDPSALDQALNPSAFPGGTNLDGGLPVLSPTAYPGGSGTGDGKLPSLAGNLSEDPASWSDTGGLPEGFPGDTSVGGTGGLNAGEGLGHVSPERFPGGLSTETGLPEGLNSPSLLDDALESPSLDGLSAGDQGLGAGGMPTMPGTGAGGMPQSAPLDTSDARGLLDSEAAPWTGDPSVADEIGGRGAEAGGDGLGLPLDEAEAAGPPGGLSTEEGLTGADAGGMPKMPRTGAGGMPQSAPLDTSDARGLLDSEAAPWTGDPEVGEEMGGTGALAGGEGLGLPLDEEAEALPGALAAEEADEGGEDAAGGMNGMKGMPTTPDPEEGEPAAHDTTEPSDASGLLEPESEPWADEPGVPEEITGGAGAGGEGLALPDPTEGVVIGSDGLPLAPRPAAAPAEPLAGAGGPSAVVTGEAGPAIPGAGATFAGTREERSDASGLLTPGTRAWTPEAEADGGRPVVAAREGVGEDTPPATPLGAATGAAAVAGAVLGAGAAGPAEVSPDRRHRHREDEAAALVVLPAGGDATAAPVDTDDPAGPDRPGLPDDHVALAPVAGADAEDTAAWDSAGASFVPLLWSVPAGDEEEVLAPGCATEDPGTWSGEAGATAEEPAGPWLSTWRPNRSGPTGPGEVVVPAVPLRSFAGDPSELTAELPPQDPALDEAEAEDESAQPSRGIADLLVQEGDTWGTAASDGSGAVL</sequence>
<dbReference type="RefSeq" id="WP_071387468.1">
    <property type="nucleotide sequence ID" value="NZ_LBDA02000039.1"/>
</dbReference>
<feature type="region of interest" description="Disordered" evidence="1">
    <location>
        <begin position="827"/>
        <end position="856"/>
    </location>
</feature>
<proteinExistence type="predicted"/>
<feature type="compositionally biased region" description="Low complexity" evidence="1">
    <location>
        <begin position="223"/>
        <end position="241"/>
    </location>
</feature>
<evidence type="ECO:0000256" key="1">
    <source>
        <dbReference type="SAM" id="MobiDB-lite"/>
    </source>
</evidence>
<feature type="compositionally biased region" description="Polar residues" evidence="1">
    <location>
        <begin position="1"/>
        <end position="11"/>
    </location>
</feature>
<evidence type="ECO:0008006" key="4">
    <source>
        <dbReference type="Google" id="ProtNLM"/>
    </source>
</evidence>
<gene>
    <name evidence="2" type="ORF">VT52_017870</name>
</gene>
<reference evidence="2" key="1">
    <citation type="submission" date="2016-10" db="EMBL/GenBank/DDBJ databases">
        <title>Genome sequence of Streptomyces malaysiense MUSC 136.</title>
        <authorList>
            <person name="Lee L.-H."/>
            <person name="Ser H.-L."/>
        </authorList>
    </citation>
    <scope>NUCLEOTIDE SEQUENCE [LARGE SCALE GENOMIC DNA]</scope>
    <source>
        <strain evidence="2">MUSC 136</strain>
    </source>
</reference>
<dbReference type="AlphaFoldDB" id="A0A1J4Q0Q4"/>
<evidence type="ECO:0000313" key="2">
    <source>
        <dbReference type="EMBL" id="OIK26140.1"/>
    </source>
</evidence>
<feature type="region of interest" description="Disordered" evidence="1">
    <location>
        <begin position="1"/>
        <end position="25"/>
    </location>
</feature>